<keyword evidence="5" id="KW-0964">Secreted</keyword>
<feature type="domain" description="NEL" evidence="6">
    <location>
        <begin position="1162"/>
        <end position="1281"/>
    </location>
</feature>
<keyword evidence="5" id="KW-1035">Host cytoplasm</keyword>
<proteinExistence type="inferred from homology"/>
<evidence type="ECO:0000256" key="5">
    <source>
        <dbReference type="PROSITE-ProRule" id="PRU01398"/>
    </source>
</evidence>
<evidence type="ECO:0000256" key="2">
    <source>
        <dbReference type="ARBA" id="ARBA00012483"/>
    </source>
</evidence>
<dbReference type="InterPro" id="IPR050328">
    <property type="entry name" value="Dev_Immune_Receptor"/>
</dbReference>
<dbReference type="Pfam" id="PF20178">
    <property type="entry name" value="ToxA_N"/>
    <property type="match status" value="1"/>
</dbReference>
<dbReference type="EC" id="2.3.2.27" evidence="2"/>
<dbReference type="PANTHER" id="PTHR24373:SF275">
    <property type="entry name" value="TIR DOMAIN-CONTAINING PROTEIN"/>
    <property type="match status" value="1"/>
</dbReference>
<keyword evidence="5" id="KW-0833">Ubl conjugation pathway</keyword>
<dbReference type="InterPro" id="IPR032675">
    <property type="entry name" value="LRR_dom_sf"/>
</dbReference>
<evidence type="ECO:0000313" key="8">
    <source>
        <dbReference type="Proteomes" id="UP001243713"/>
    </source>
</evidence>
<name>A0ABY8N1D2_9PSED</name>
<comment type="similarity">
    <text evidence="5">Belongs to the LRR-containing bacterial E3 ligase family.</text>
</comment>
<dbReference type="PANTHER" id="PTHR24373">
    <property type="entry name" value="SLIT RELATED LEUCINE-RICH REPEAT NEURONAL PROTEIN"/>
    <property type="match status" value="1"/>
</dbReference>
<protein>
    <recommendedName>
        <fullName evidence="2">RING-type E3 ubiquitin transferase</fullName>
        <ecNumber evidence="2">2.3.2.27</ecNumber>
    </recommendedName>
</protein>
<dbReference type="EMBL" id="CP093428">
    <property type="protein sequence ID" value="WGK93058.1"/>
    <property type="molecule type" value="Genomic_DNA"/>
</dbReference>
<keyword evidence="3" id="KW-0732">Signal</keyword>
<evidence type="ECO:0000256" key="4">
    <source>
        <dbReference type="ARBA" id="ARBA00023026"/>
    </source>
</evidence>
<dbReference type="Gene3D" id="3.80.10.10">
    <property type="entry name" value="Ribonuclease Inhibitor"/>
    <property type="match status" value="1"/>
</dbReference>
<comment type="caution">
    <text evidence="5">Lacks conserved residue(s) required for the propagation of feature annotation.</text>
</comment>
<comment type="catalytic activity">
    <reaction evidence="1">
        <text>S-ubiquitinyl-[E2 ubiquitin-conjugating enzyme]-L-cysteine + [acceptor protein]-L-lysine = [E2 ubiquitin-conjugating enzyme]-L-cysteine + N(6)-ubiquitinyl-[acceptor protein]-L-lysine.</text>
        <dbReference type="EC" id="2.3.2.27"/>
    </reaction>
</comment>
<dbReference type="Pfam" id="PF14496">
    <property type="entry name" value="NEL"/>
    <property type="match status" value="1"/>
</dbReference>
<keyword evidence="8" id="KW-1185">Reference proteome</keyword>
<dbReference type="RefSeq" id="WP_280163784.1">
    <property type="nucleotide sequence ID" value="NZ_CP093428.1"/>
</dbReference>
<dbReference type="InterPro" id="IPR046673">
    <property type="entry name" value="ToxA_N"/>
</dbReference>
<dbReference type="PROSITE" id="PS52053">
    <property type="entry name" value="NEL"/>
    <property type="match status" value="1"/>
</dbReference>
<sequence>MKELLHNNAAGPHPAPSARMRDELKAALDIALPQTPDQFGEHLIKEKWGQGIEPQTALLVTLDYNYKGHPAIDGTEQGQVASSRSLLQTLLSNYQSVGDGRFAETAFGLYTPPDIGPAVRIVKNVDEFANHGSGNHQTYEGIYRQTTPQVYGPSTQINLRPADFKKWVWELELKGLYEGYLGQAWPADDVLVAAEPYALRTSVKAAFVMAAWLQFHEQRLSPKGLELAMQAVGLPPDQPWETLTTEQLQAPTYAPSSVRIGRLKLYRYTATDIWAFRDTASPRVLLYIPGNSSPLHEFADAVQLHQWIAAQGRVSETRQALAAHFAEDDREDGTFHAGVLTALDGMALYPAKHWLTNNAGFFNNDGHWDPDEYIGYDDPASDTDPFAQCVLTMKQAARASIKSIRDDAQVNRDNLSAVIEPLVQWVNRFGPLALFVPGGEGVLALAGLIDAGYGIDQVVNGKTSSERSEGVTRTVFGLLNALPIIAEVAKKGDAAIVDSAEEGARPVPEVAVAPTPGPSNVVPATRVELIRAIGPSVASFSDEVLAQIGKVSTIDDDMLRLIQAGRSPTPLLADTINRFRIDQDLGPAGDPALFGQRYAELQRSELEWVRLFQEQYPGLPTSAIEQMLDRYGVDIQRTPEMAEARQVFARLDSKARQYQQHVRLNRAYEGFYLRSVVNAETDRLALHSLKNLPGWPQDLRIEVLDGSSTGRVLDRCGPLDTPNSRYVIKVGNRYLRQGRQTDFYDAILGVLSEEERSILHLTSLDPASELRLSLSDHALSRTETLLGLQRLDSGLTFERQGLRGGGYPTTPQGDAMKLQATRLQIKDIYPDFTDADADQVIQRAGVSVQAHIDGLNLQLHQLNTELMDWVDQAAQDIEHIELPLLAMGDEAAAGMNHAQIAVHNAHVLQTGLNEERAIRTELAVELVAIWQKRGPPLNRLYSGEQLRGVRLELAFENYHRLPTLSVRLDDVVELSMQGFHLTEAASLNGFLESFPNLESLNLENVDLRHFSEDGHEGCALPPALCGLRHLSSLNLRATQLVFSERAASQLTDLTSLQSLDLSDNPLGVPPMVLGLNNLRRLNLRSTGISRCPVGIMHEPYLTSLDLRDNQITRVPQAVLNQAIARDRVLLWNNPLTDEDTLRRLITHREQTGINLWVSAAGPDYGSPAAWLNGTEAGLRETRLQIWQRLALKPRGGRFLGTMNTLTLTPDFQVNYLDLQARVWRMLTEADASEELWGRLARDVSMPEGAFDNPIAVFAALENRAQLYRDWVALGQPIPIER</sequence>
<evidence type="ECO:0000256" key="3">
    <source>
        <dbReference type="ARBA" id="ARBA00022729"/>
    </source>
</evidence>
<evidence type="ECO:0000256" key="1">
    <source>
        <dbReference type="ARBA" id="ARBA00000900"/>
    </source>
</evidence>
<organism evidence="7 8">
    <name type="scientific">Pseudomonas migulae</name>
    <dbReference type="NCBI Taxonomy" id="78543"/>
    <lineage>
        <taxon>Bacteria</taxon>
        <taxon>Pseudomonadati</taxon>
        <taxon>Pseudomonadota</taxon>
        <taxon>Gammaproteobacteria</taxon>
        <taxon>Pseudomonadales</taxon>
        <taxon>Pseudomonadaceae</taxon>
        <taxon>Pseudomonas</taxon>
    </lineage>
</organism>
<accession>A0ABY8N1D2</accession>
<dbReference type="SUPFAM" id="SSF52058">
    <property type="entry name" value="L domain-like"/>
    <property type="match status" value="1"/>
</dbReference>
<gene>
    <name evidence="7" type="ORF">MOQ58_13000</name>
</gene>
<reference evidence="7 8" key="1">
    <citation type="submission" date="2022-03" db="EMBL/GenBank/DDBJ databases">
        <title>Plant growth promoting endophytes with ACC deaminase activity.</title>
        <authorList>
            <person name="Charles T."/>
            <person name="Van Dyk A."/>
            <person name="Cheng J."/>
            <person name="Heil J."/>
        </authorList>
    </citation>
    <scope>NUCLEOTIDE SEQUENCE [LARGE SCALE GENOMIC DNA]</scope>
    <source>
        <strain evidence="7 8">8R6</strain>
    </source>
</reference>
<evidence type="ECO:0000259" key="6">
    <source>
        <dbReference type="PROSITE" id="PS52053"/>
    </source>
</evidence>
<dbReference type="Proteomes" id="UP001243713">
    <property type="component" value="Chromosome"/>
</dbReference>
<keyword evidence="4" id="KW-0843">Virulence</keyword>
<dbReference type="InterPro" id="IPR029487">
    <property type="entry name" value="NEL_dom"/>
</dbReference>
<evidence type="ECO:0000313" key="7">
    <source>
        <dbReference type="EMBL" id="WGK93058.1"/>
    </source>
</evidence>